<evidence type="ECO:0000313" key="1">
    <source>
        <dbReference type="EMBL" id="KAL0943540.1"/>
    </source>
</evidence>
<evidence type="ECO:0000313" key="2">
    <source>
        <dbReference type="Proteomes" id="UP000805649"/>
    </source>
</evidence>
<accession>A0ACC3ZHC1</accession>
<gene>
    <name evidence="1" type="ORF">CTRU02_201427</name>
</gene>
<proteinExistence type="predicted"/>
<dbReference type="EMBL" id="VUJX02000001">
    <property type="protein sequence ID" value="KAL0943540.1"/>
    <property type="molecule type" value="Genomic_DNA"/>
</dbReference>
<comment type="caution">
    <text evidence="1">The sequence shown here is derived from an EMBL/GenBank/DDBJ whole genome shotgun (WGS) entry which is preliminary data.</text>
</comment>
<keyword evidence="2" id="KW-1185">Reference proteome</keyword>
<sequence length="796" mass="87937">MNLFSVVAILLFADFKGVSAASEASHTLWYSHPALRDFYEGIPVGNGRLGATIHGYPDKELIRLNEESIWSGGPMEKIPPGARDALEPLRQQILDGRLTEADKNWVANFTPEYDDMRRYQPAGELRIDFNHTFNNTSDYRHSLDISTGLASLSYGFEGVRYTREALGNFPKNVLVFKLAANKSESLNFDIALTRNVNVTALDVDATDGILRLDGTGEEDDTYRYVSKARILLSGDIGTISSNGTALSVRAANEVFVIYTVETAFKHSCATADNLEAIVDSRLSVAVQAGYEALSKEAIQDYKKYYDRSSIDLGTSDEIGSKSTISRLENWKRGSNITTDPEMMALQFNYGKYLLIQSSRPGTLPANLQGIWNRDFRPPWDSKFTININLEMNYWLAQPLDLPEISEPVVDFVDRMAVTGSEVAKGMYGSEGWCCHHNTDITGDCTPFHAITIAAPYPLGGAWLAFEAIEHFRFTGDKAYARDRVLPLLRGAMDFIYSWATERDGWWITNPSCSPEHSYYIPENMTVAGETTGIDAGAMNDRAIMWEIMSGFVEISKALGSTEGVEKATEFRDKIQPPQAGSYGQLLEYSREYRENQPGHRHFSPLVCVQPGTWVTPLTTPDYADMAYKLLRHRMDNGGGGNSWAVTWASLLHARLFDASNALKYAMELISRWVHNNLMSRNGSYFQIDGNSGFTAAIIEMLLQSHAGVVHLGPAIPPKGQGLSSGSFRGWVARGGFKIDMAWRDGVVTGAEITSLLGNPLKVRVGGGLAFAVNGAERRTASDEIPTEVGGKIIISV</sequence>
<organism evidence="1 2">
    <name type="scientific">Colletotrichum truncatum</name>
    <name type="common">Anthracnose fungus</name>
    <name type="synonym">Colletotrichum capsici</name>
    <dbReference type="NCBI Taxonomy" id="5467"/>
    <lineage>
        <taxon>Eukaryota</taxon>
        <taxon>Fungi</taxon>
        <taxon>Dikarya</taxon>
        <taxon>Ascomycota</taxon>
        <taxon>Pezizomycotina</taxon>
        <taxon>Sordariomycetes</taxon>
        <taxon>Hypocreomycetidae</taxon>
        <taxon>Glomerellales</taxon>
        <taxon>Glomerellaceae</taxon>
        <taxon>Colletotrichum</taxon>
        <taxon>Colletotrichum truncatum species complex</taxon>
    </lineage>
</organism>
<protein>
    <submittedName>
        <fullName evidence="1">Alpha-l-fucosidase</fullName>
    </submittedName>
</protein>
<name>A0ACC3ZHC1_COLTU</name>
<dbReference type="Proteomes" id="UP000805649">
    <property type="component" value="Unassembled WGS sequence"/>
</dbReference>
<reference evidence="1 2" key="1">
    <citation type="journal article" date="2020" name="Phytopathology">
        <title>Genome Sequence Resources of Colletotrichum truncatum, C. plurivorum, C. musicola, and C. sojae: Four Species Pathogenic to Soybean (Glycine max).</title>
        <authorList>
            <person name="Rogerio F."/>
            <person name="Boufleur T.R."/>
            <person name="Ciampi-Guillardi M."/>
            <person name="Sukno S.A."/>
            <person name="Thon M.R."/>
            <person name="Massola Junior N.S."/>
            <person name="Baroncelli R."/>
        </authorList>
    </citation>
    <scope>NUCLEOTIDE SEQUENCE [LARGE SCALE GENOMIC DNA]</scope>
    <source>
        <strain evidence="1 2">CMES1059</strain>
    </source>
</reference>